<dbReference type="OrthoDB" id="9765084at2"/>
<evidence type="ECO:0000313" key="1">
    <source>
        <dbReference type="EMBL" id="BAO55366.1"/>
    </source>
</evidence>
<dbReference type="Proteomes" id="UP000031760">
    <property type="component" value="Chromosome"/>
</dbReference>
<name>W8VZY1_9FLAO</name>
<evidence type="ECO:0008006" key="3">
    <source>
        <dbReference type="Google" id="ProtNLM"/>
    </source>
</evidence>
<protein>
    <recommendedName>
        <fullName evidence="3">Nodulation protein noeA</fullName>
    </recommendedName>
</protein>
<organism evidence="1 2">
    <name type="scientific">Nonlabens marinus S1-08</name>
    <dbReference type="NCBI Taxonomy" id="1454201"/>
    <lineage>
        <taxon>Bacteria</taxon>
        <taxon>Pseudomonadati</taxon>
        <taxon>Bacteroidota</taxon>
        <taxon>Flavobacteriia</taxon>
        <taxon>Flavobacteriales</taxon>
        <taxon>Flavobacteriaceae</taxon>
        <taxon>Nonlabens</taxon>
    </lineage>
</organism>
<dbReference type="Gene3D" id="3.40.50.150">
    <property type="entry name" value="Vaccinia Virus protein VP39"/>
    <property type="match status" value="1"/>
</dbReference>
<dbReference type="EMBL" id="AP014548">
    <property type="protein sequence ID" value="BAO55366.1"/>
    <property type="molecule type" value="Genomic_DNA"/>
</dbReference>
<accession>W8VZY1</accession>
<dbReference type="RefSeq" id="WP_041495987.1">
    <property type="nucleotide sequence ID" value="NZ_AP014548.1"/>
</dbReference>
<dbReference type="HOGENOM" id="CLU_047692_0_0_10"/>
<dbReference type="AlphaFoldDB" id="W8VZY1"/>
<dbReference type="SUPFAM" id="SSF53335">
    <property type="entry name" value="S-adenosyl-L-methionine-dependent methyltransferases"/>
    <property type="match status" value="1"/>
</dbReference>
<dbReference type="InterPro" id="IPR029063">
    <property type="entry name" value="SAM-dependent_MTases_sf"/>
</dbReference>
<reference evidence="1 2" key="1">
    <citation type="journal article" date="2014" name="Proc. Natl. Acad. Sci. U.S.A.">
        <title>Functional characterization of flavobacteria rhodopsins reveals a unique class of light-driven chloride pump in bacteria.</title>
        <authorList>
            <person name="Yoshizawa S."/>
            <person name="Kumagai Y."/>
            <person name="Kim H."/>
            <person name="Ogura Y."/>
            <person name="Hayashi T."/>
            <person name="Iwasaki W."/>
            <person name="DeLong E.F."/>
            <person name="Kogure K."/>
        </authorList>
    </citation>
    <scope>NUCLEOTIDE SEQUENCE [LARGE SCALE GENOMIC DNA]</scope>
    <source>
        <strain evidence="1 2">S1-08</strain>
    </source>
</reference>
<proteinExistence type="predicted"/>
<dbReference type="KEGG" id="nmf:NMS_1357"/>
<keyword evidence="2" id="KW-1185">Reference proteome</keyword>
<evidence type="ECO:0000313" key="2">
    <source>
        <dbReference type="Proteomes" id="UP000031760"/>
    </source>
</evidence>
<dbReference type="STRING" id="1454201.NMS_1357"/>
<sequence length="456" mass="52906">MSRLSSSYRDPSGFIFQEQGIIKRQINPIFFEEYEAAHEAGIYQALFEKGWLIPHKEELRNEEKIVLVPEQIEFITYPYEWSFTQYKHAAQLTLRLQMFLLDRGFSLKDASAFNITFHKGKAIFIDTLSIEQYKSNEPWRALQQFEQHFFSVLLLSQKYGAHHLKTLATQINGNNLKETAKLLSWKTKFHPVIYPNIHLMARGGSETPKDISKSKSPTLSKESQLKILKVLESHISSMSLSETTEWTEYYDQINYDQQSFEFKKKLVQWWSQELNAVKAIDLGGNDGTFARVLPKDLKQIIVSDIDQAAIDHCYTTELKLTQTSRIIPIVCDLMQPSPAIGFANEERDSFVKRVQDFKPDVSLALALIHHITLTGNVPFEMSAAFFASLSDYLIIEFPDREDSWVRYILDSKRDARHLFDDYGVSAFAKAYSIYYHIDKQELIPGTHRSLFLMRRK</sequence>
<gene>
    <name evidence="1" type="ORF">NMS_1357</name>
</gene>